<reference evidence="4" key="1">
    <citation type="submission" date="2025-08" db="UniProtKB">
        <authorList>
            <consortium name="Ensembl"/>
        </authorList>
    </citation>
    <scope>IDENTIFICATION</scope>
</reference>
<comment type="similarity">
    <text evidence="1">Belongs to the PPP1R15 family.</text>
</comment>
<evidence type="ECO:0000259" key="3">
    <source>
        <dbReference type="Pfam" id="PF10488"/>
    </source>
</evidence>
<dbReference type="GO" id="GO:0019888">
    <property type="term" value="F:protein phosphatase regulator activity"/>
    <property type="evidence" value="ECO:0007669"/>
    <property type="project" value="TreeGrafter"/>
</dbReference>
<evidence type="ECO:0000313" key="4">
    <source>
        <dbReference type="Ensembl" id="ENSPKIP00000008452.1"/>
    </source>
</evidence>
<dbReference type="PANTHER" id="PTHR16489:SF11">
    <property type="entry name" value="PROTEIN PHOSPHATASE 1 REGULATORY SUBUNIT 15B"/>
    <property type="match status" value="1"/>
</dbReference>
<dbReference type="Proteomes" id="UP000261540">
    <property type="component" value="Unplaced"/>
</dbReference>
<dbReference type="InterPro" id="IPR051254">
    <property type="entry name" value="PPP1R15"/>
</dbReference>
<protein>
    <submittedName>
        <fullName evidence="4">Pleckstrin homology domain containing A7</fullName>
    </submittedName>
</protein>
<dbReference type="Ensembl" id="ENSPKIT00000032532.1">
    <property type="protein sequence ID" value="ENSPKIP00000008452.1"/>
    <property type="gene ID" value="ENSPKIG00000023791.1"/>
</dbReference>
<organism evidence="4 5">
    <name type="scientific">Paramormyrops kingsleyae</name>
    <dbReference type="NCBI Taxonomy" id="1676925"/>
    <lineage>
        <taxon>Eukaryota</taxon>
        <taxon>Metazoa</taxon>
        <taxon>Chordata</taxon>
        <taxon>Craniata</taxon>
        <taxon>Vertebrata</taxon>
        <taxon>Euteleostomi</taxon>
        <taxon>Actinopterygii</taxon>
        <taxon>Neopterygii</taxon>
        <taxon>Teleostei</taxon>
        <taxon>Osteoglossocephala</taxon>
        <taxon>Osteoglossomorpha</taxon>
        <taxon>Osteoglossiformes</taxon>
        <taxon>Mormyridae</taxon>
        <taxon>Paramormyrops</taxon>
    </lineage>
</organism>
<feature type="compositionally biased region" description="Basic and acidic residues" evidence="2">
    <location>
        <begin position="367"/>
        <end position="382"/>
    </location>
</feature>
<sequence>METVVDPGKERADGAAVQRSGDAAMLILPWTKQILSVVWDHLRLLVHVIYYSFLAVFQMFRLEVHLRITDETGHHVQHMSTSDRPAESFILSSLFDGTNMLSKCGVDTYAGGSHATLLSGLRPEDLCCSLVDDFVLRATECFSDSDEDLCLGHHPSWHPNNSADWDIHVAEDLNGTAGYNTPVEVFEAAPESECTKDLEESSWDDDNDDDDEDDDESNLQQNQTMWEYFTKCNDPYNPLSFSACISTCSKKEYTRETGEGSNGMNPDSTQKEETLQNKSQKDTDHVCSDSESGWDSSCESAAEEDEDSQKIWDSFSHPEDPYNPLHFTACASSSRRACSGGVSHGEETPSVAAHEDDDDDELDGLGQDDRLEGSESDEAHCSEEDELWNSFSQGDDPYHPLHFRACLRSSPPAQGMANLDPQLTDKTTQPDGSQKACRSKPCLPNRHFKHYCSQRSWDSPKTVPWTKRRLGGGVPVEPQKKDKPQIKKVRFSPVVHVHIMRAWSSALQASRKGQWEEMARDRDRFQRRIAEVDQAIGYCLSPSHREQILAHIRDT</sequence>
<dbReference type="OrthoDB" id="5976067at2759"/>
<dbReference type="GO" id="GO:0051246">
    <property type="term" value="P:regulation of protein metabolic process"/>
    <property type="evidence" value="ECO:0007669"/>
    <property type="project" value="UniProtKB-ARBA"/>
</dbReference>
<dbReference type="AlphaFoldDB" id="A0A3B3QP20"/>
<accession>A0A3B3QP20</accession>
<dbReference type="GeneTree" id="ENSGT00940000155817"/>
<evidence type="ECO:0000313" key="5">
    <source>
        <dbReference type="Proteomes" id="UP000261540"/>
    </source>
</evidence>
<evidence type="ECO:0000256" key="1">
    <source>
        <dbReference type="ARBA" id="ARBA00010161"/>
    </source>
</evidence>
<proteinExistence type="inferred from homology"/>
<dbReference type="GO" id="GO:0000164">
    <property type="term" value="C:protein phosphatase type 1 complex"/>
    <property type="evidence" value="ECO:0007669"/>
    <property type="project" value="TreeGrafter"/>
</dbReference>
<feature type="domain" description="Protein phosphatase 1 regulatory subunit 15A/B C-terminal" evidence="3">
    <location>
        <begin position="373"/>
        <end position="550"/>
    </location>
</feature>
<dbReference type="PANTHER" id="PTHR16489">
    <property type="entry name" value="GH11727P"/>
    <property type="match status" value="1"/>
</dbReference>
<reference evidence="4" key="2">
    <citation type="submission" date="2025-09" db="UniProtKB">
        <authorList>
            <consortium name="Ensembl"/>
        </authorList>
    </citation>
    <scope>IDENTIFICATION</scope>
</reference>
<dbReference type="GO" id="GO:0034976">
    <property type="term" value="P:response to endoplasmic reticulum stress"/>
    <property type="evidence" value="ECO:0007669"/>
    <property type="project" value="TreeGrafter"/>
</dbReference>
<feature type="region of interest" description="Disordered" evidence="2">
    <location>
        <begin position="412"/>
        <end position="440"/>
    </location>
</feature>
<feature type="region of interest" description="Disordered" evidence="2">
    <location>
        <begin position="189"/>
        <end position="219"/>
    </location>
</feature>
<feature type="compositionally biased region" description="Acidic residues" evidence="2">
    <location>
        <begin position="200"/>
        <end position="217"/>
    </location>
</feature>
<feature type="region of interest" description="Disordered" evidence="2">
    <location>
        <begin position="255"/>
        <end position="318"/>
    </location>
</feature>
<feature type="domain" description="Protein phosphatase 1 regulatory subunit 15A/B C-terminal" evidence="3">
    <location>
        <begin position="265"/>
        <end position="346"/>
    </location>
</feature>
<feature type="region of interest" description="Disordered" evidence="2">
    <location>
        <begin position="338"/>
        <end position="393"/>
    </location>
</feature>
<evidence type="ECO:0000256" key="2">
    <source>
        <dbReference type="SAM" id="MobiDB-lite"/>
    </source>
</evidence>
<feature type="compositionally biased region" description="Basic and acidic residues" evidence="2">
    <location>
        <begin position="269"/>
        <end position="288"/>
    </location>
</feature>
<dbReference type="InterPro" id="IPR019523">
    <property type="entry name" value="Prot_Pase1_reg-su15A/B_C"/>
</dbReference>
<name>A0A3B3QP20_9TELE</name>
<dbReference type="Pfam" id="PF10488">
    <property type="entry name" value="PP1c_bdg"/>
    <property type="match status" value="2"/>
</dbReference>
<keyword evidence="5" id="KW-1185">Reference proteome</keyword>
<dbReference type="GO" id="GO:0005783">
    <property type="term" value="C:endoplasmic reticulum"/>
    <property type="evidence" value="ECO:0007669"/>
    <property type="project" value="TreeGrafter"/>
</dbReference>